<protein>
    <submittedName>
        <fullName evidence="3">DUF4124 domain-containing protein</fullName>
    </submittedName>
</protein>
<evidence type="ECO:0000313" key="4">
    <source>
        <dbReference type="EMBL" id="WOX28972.1"/>
    </source>
</evidence>
<evidence type="ECO:0000256" key="1">
    <source>
        <dbReference type="SAM" id="Phobius"/>
    </source>
</evidence>
<dbReference type="AlphaFoldDB" id="A0A8I2HCX7"/>
<proteinExistence type="predicted"/>
<evidence type="ECO:0000313" key="3">
    <source>
        <dbReference type="EMBL" id="NLR23280.1"/>
    </source>
</evidence>
<evidence type="ECO:0000313" key="6">
    <source>
        <dbReference type="Proteomes" id="UP001304419"/>
    </source>
</evidence>
<dbReference type="GeneID" id="98334302"/>
<gene>
    <name evidence="3" type="ORF">F9Y85_18590</name>
    <name evidence="4" type="ORF">R5H13_01475</name>
</gene>
<feature type="domain" description="DUF4124" evidence="2">
    <location>
        <begin position="80"/>
        <end position="112"/>
    </location>
</feature>
<accession>A0A8I2HCX7</accession>
<feature type="transmembrane region" description="Helical" evidence="1">
    <location>
        <begin position="6"/>
        <end position="24"/>
    </location>
</feature>
<keyword evidence="1" id="KW-1133">Transmembrane helix</keyword>
<keyword evidence="1" id="KW-0812">Transmembrane</keyword>
<evidence type="ECO:0000313" key="5">
    <source>
        <dbReference type="Proteomes" id="UP000646877"/>
    </source>
</evidence>
<dbReference type="Pfam" id="PF13511">
    <property type="entry name" value="DUF4124"/>
    <property type="match status" value="1"/>
</dbReference>
<dbReference type="EMBL" id="WEIA01000014">
    <property type="protein sequence ID" value="NLR23280.1"/>
    <property type="molecule type" value="Genomic_DNA"/>
</dbReference>
<name>A0A8I2HCX7_9GAMM</name>
<dbReference type="InterPro" id="IPR025392">
    <property type="entry name" value="DUF4124"/>
</dbReference>
<dbReference type="RefSeq" id="WP_039494586.1">
    <property type="nucleotide sequence ID" value="NZ_CBCSDF010000018.1"/>
</dbReference>
<reference evidence="4 6" key="2">
    <citation type="submission" date="2023-10" db="EMBL/GenBank/DDBJ databases">
        <title>To unveil natural product biosynthetic capacity in Pseudoalteromonas.</title>
        <authorList>
            <person name="Wang J."/>
        </authorList>
    </citation>
    <scope>NUCLEOTIDE SEQUENCE [LARGE SCALE GENOMIC DNA]</scope>
    <source>
        <strain evidence="4 6">DSM 15914</strain>
    </source>
</reference>
<dbReference type="Proteomes" id="UP001304419">
    <property type="component" value="Chromosome 1"/>
</dbReference>
<sequence length="179" mass="20178">MKMKAASYLMIMIMLVALASLFVLKRPDGKPWLNVNSLTNKVEQQVTELTVQGVTALDKVKTHTKELVSDDTQQSTSGVQVYRWQDAKGQWHYSDKPNPNGESQHYQLDERKITVIAAEDTSILNKQPEQAVSKEAASALPTALNPKAVKQVMEDAKNIQQLMDDRTKQLEKALEENQR</sequence>
<organism evidence="3 5">
    <name type="scientific">Pseudoalteromonas maricaloris</name>
    <dbReference type="NCBI Taxonomy" id="184924"/>
    <lineage>
        <taxon>Bacteria</taxon>
        <taxon>Pseudomonadati</taxon>
        <taxon>Pseudomonadota</taxon>
        <taxon>Gammaproteobacteria</taxon>
        <taxon>Alteromonadales</taxon>
        <taxon>Pseudoalteromonadaceae</taxon>
        <taxon>Pseudoalteromonas</taxon>
    </lineage>
</organism>
<reference evidence="3" key="1">
    <citation type="submission" date="2019-10" db="EMBL/GenBank/DDBJ databases">
        <authorList>
            <person name="Paulsen S."/>
        </authorList>
    </citation>
    <scope>NUCLEOTIDE SEQUENCE</scope>
    <source>
        <strain evidence="3">LMG 19692</strain>
    </source>
</reference>
<keyword evidence="6" id="KW-1185">Reference proteome</keyword>
<dbReference type="EMBL" id="CP137578">
    <property type="protein sequence ID" value="WOX28972.1"/>
    <property type="molecule type" value="Genomic_DNA"/>
</dbReference>
<evidence type="ECO:0000259" key="2">
    <source>
        <dbReference type="Pfam" id="PF13511"/>
    </source>
</evidence>
<dbReference type="Proteomes" id="UP000646877">
    <property type="component" value="Unassembled WGS sequence"/>
</dbReference>
<keyword evidence="1" id="KW-0472">Membrane</keyword>